<dbReference type="SUPFAM" id="SSF53756">
    <property type="entry name" value="UDP-Glycosyltransferase/glycogen phosphorylase"/>
    <property type="match status" value="1"/>
</dbReference>
<dbReference type="AlphaFoldDB" id="A0A1I4Y6E2"/>
<dbReference type="STRING" id="287099.SAMN05660413_00524"/>
<dbReference type="OrthoDB" id="59694at2"/>
<name>A0A1I4Y6E2_9FLAO</name>
<reference evidence="1 2" key="1">
    <citation type="submission" date="2016-10" db="EMBL/GenBank/DDBJ databases">
        <authorList>
            <person name="de Groot N.N."/>
        </authorList>
    </citation>
    <scope>NUCLEOTIDE SEQUENCE [LARGE SCALE GENOMIC DNA]</scope>
    <source>
        <strain evidence="1 2">DSM 17794</strain>
    </source>
</reference>
<evidence type="ECO:0000313" key="2">
    <source>
        <dbReference type="Proteomes" id="UP000199153"/>
    </source>
</evidence>
<accession>A0A1I4Y6E2</accession>
<dbReference type="Gene3D" id="3.40.50.2000">
    <property type="entry name" value="Glycogen Phosphorylase B"/>
    <property type="match status" value="1"/>
</dbReference>
<dbReference type="RefSeq" id="WP_093405520.1">
    <property type="nucleotide sequence ID" value="NZ_FOVL01000002.1"/>
</dbReference>
<organism evidence="1 2">
    <name type="scientific">Salegentibacter flavus</name>
    <dbReference type="NCBI Taxonomy" id="287099"/>
    <lineage>
        <taxon>Bacteria</taxon>
        <taxon>Pseudomonadati</taxon>
        <taxon>Bacteroidota</taxon>
        <taxon>Flavobacteriia</taxon>
        <taxon>Flavobacteriales</taxon>
        <taxon>Flavobacteriaceae</taxon>
        <taxon>Salegentibacter</taxon>
    </lineage>
</organism>
<protein>
    <submittedName>
        <fullName evidence="1">Uncharacterized protein</fullName>
    </submittedName>
</protein>
<dbReference type="EMBL" id="FOVL01000002">
    <property type="protein sequence ID" value="SFN33070.1"/>
    <property type="molecule type" value="Genomic_DNA"/>
</dbReference>
<proteinExistence type="predicted"/>
<dbReference type="Proteomes" id="UP000199153">
    <property type="component" value="Unassembled WGS sequence"/>
</dbReference>
<gene>
    <name evidence="1" type="ORF">SAMN05660413_00524</name>
</gene>
<evidence type="ECO:0000313" key="1">
    <source>
        <dbReference type="EMBL" id="SFN33070.1"/>
    </source>
</evidence>
<sequence>MLKKKLNILVATNHLDKVGGTETYTYTLIEELKRRENIEVNFFTFKKGEVSDKIENELGISFFEEKRYDLILANHNTVVENIFKYGYTIQTCHGIFPKLEQPSKFADFHIAISKEVQNHLSKLGYTSKIIKNGINTKKYSSTKDLNKQLKNVLSLCQSDSANEKLKLCCDKMGFKFTKANKFKNPSWDIASLINEADIVVGLGRSAYEAMSCGRPVVIFDDRSYFDSVGDGYVKDIIEESIQFNCSGRFLNKKFNVEDLQNEFLKFDFRDGLYLRNYVLNHLTIEKAVDEYIEVYIKKNNFFLLRKEYLIIWLWIKSLKSKLFQHSKKELLYRLFK</sequence>
<keyword evidence="2" id="KW-1185">Reference proteome</keyword>